<dbReference type="SUPFAM" id="SSF46894">
    <property type="entry name" value="C-terminal effector domain of the bipartite response regulators"/>
    <property type="match status" value="1"/>
</dbReference>
<dbReference type="GO" id="GO:0003677">
    <property type="term" value="F:DNA binding"/>
    <property type="evidence" value="ECO:0007669"/>
    <property type="project" value="UniProtKB-KW"/>
</dbReference>
<dbReference type="InterPro" id="IPR000792">
    <property type="entry name" value="Tscrpt_reg_LuxR_C"/>
</dbReference>
<dbReference type="InterPro" id="IPR051015">
    <property type="entry name" value="EvgA-like"/>
</dbReference>
<keyword evidence="1" id="KW-0238">DNA-binding</keyword>
<evidence type="ECO:0000256" key="1">
    <source>
        <dbReference type="ARBA" id="ARBA00023125"/>
    </source>
</evidence>
<dbReference type="InterPro" id="IPR011006">
    <property type="entry name" value="CheY-like_superfamily"/>
</dbReference>
<evidence type="ECO:0000313" key="3">
    <source>
        <dbReference type="EMBL" id="CAB4696752.1"/>
    </source>
</evidence>
<dbReference type="SMART" id="SM00421">
    <property type="entry name" value="HTH_LUXR"/>
    <property type="match status" value="1"/>
</dbReference>
<dbReference type="InterPro" id="IPR036388">
    <property type="entry name" value="WH-like_DNA-bd_sf"/>
</dbReference>
<dbReference type="PANTHER" id="PTHR45566">
    <property type="entry name" value="HTH-TYPE TRANSCRIPTIONAL REGULATOR YHJB-RELATED"/>
    <property type="match status" value="1"/>
</dbReference>
<dbReference type="Pfam" id="PF00072">
    <property type="entry name" value="Response_reg"/>
    <property type="match status" value="1"/>
</dbReference>
<dbReference type="PROSITE" id="PS50110">
    <property type="entry name" value="RESPONSE_REGULATORY"/>
    <property type="match status" value="1"/>
</dbReference>
<dbReference type="Pfam" id="PF00196">
    <property type="entry name" value="GerE"/>
    <property type="match status" value="1"/>
</dbReference>
<evidence type="ECO:0000259" key="2">
    <source>
        <dbReference type="PROSITE" id="PS50110"/>
    </source>
</evidence>
<sequence length="213" mass="23115">MLLRHVVVVENEPLMRDLIGKTLETAGFRVTTAANAADAKRVHQAIDPDAMVIDIELGPGPDGFDLASALMADSPELAIVFLTNLPDPRLAGKSTKHIPKNAAYLRKSNLVDASELVAALNAVLKSEDSSAFRHDLDSQRPLAKLSAKQLEVLKLISEGFSNQQIADSRQTSVRAVEGMVSRIFEALDIDVQDEGNSRVDAVKKYFLATRPGE</sequence>
<reference evidence="3" key="1">
    <citation type="submission" date="2020-05" db="EMBL/GenBank/DDBJ databases">
        <authorList>
            <person name="Chiriac C."/>
            <person name="Salcher M."/>
            <person name="Ghai R."/>
            <person name="Kavagutti S V."/>
        </authorList>
    </citation>
    <scope>NUCLEOTIDE SEQUENCE</scope>
</reference>
<protein>
    <submittedName>
        <fullName evidence="3">Unannotated protein</fullName>
    </submittedName>
</protein>
<gene>
    <name evidence="3" type="ORF">UFOPK2370_01286</name>
</gene>
<dbReference type="GO" id="GO:0006355">
    <property type="term" value="P:regulation of DNA-templated transcription"/>
    <property type="evidence" value="ECO:0007669"/>
    <property type="project" value="InterPro"/>
</dbReference>
<dbReference type="InterPro" id="IPR001789">
    <property type="entry name" value="Sig_transdc_resp-reg_receiver"/>
</dbReference>
<dbReference type="Gene3D" id="3.40.50.2300">
    <property type="match status" value="1"/>
</dbReference>
<dbReference type="GO" id="GO:0000160">
    <property type="term" value="P:phosphorelay signal transduction system"/>
    <property type="evidence" value="ECO:0007669"/>
    <property type="project" value="InterPro"/>
</dbReference>
<dbReference type="InterPro" id="IPR016032">
    <property type="entry name" value="Sig_transdc_resp-reg_C-effctor"/>
</dbReference>
<name>A0A6J6PDZ8_9ZZZZ</name>
<dbReference type="EMBL" id="CAEZXK010000074">
    <property type="protein sequence ID" value="CAB4696752.1"/>
    <property type="molecule type" value="Genomic_DNA"/>
</dbReference>
<dbReference type="SMART" id="SM00448">
    <property type="entry name" value="REC"/>
    <property type="match status" value="1"/>
</dbReference>
<dbReference type="SUPFAM" id="SSF52172">
    <property type="entry name" value="CheY-like"/>
    <property type="match status" value="1"/>
</dbReference>
<dbReference type="CDD" id="cd00156">
    <property type="entry name" value="REC"/>
    <property type="match status" value="1"/>
</dbReference>
<accession>A0A6J6PDZ8</accession>
<dbReference type="PANTHER" id="PTHR45566:SF2">
    <property type="entry name" value="NARL SUBFAMILY"/>
    <property type="match status" value="1"/>
</dbReference>
<feature type="domain" description="Response regulatory" evidence="2">
    <location>
        <begin position="5"/>
        <end position="124"/>
    </location>
</feature>
<organism evidence="3">
    <name type="scientific">freshwater metagenome</name>
    <dbReference type="NCBI Taxonomy" id="449393"/>
    <lineage>
        <taxon>unclassified sequences</taxon>
        <taxon>metagenomes</taxon>
        <taxon>ecological metagenomes</taxon>
    </lineage>
</organism>
<dbReference type="Gene3D" id="1.10.10.10">
    <property type="entry name" value="Winged helix-like DNA-binding domain superfamily/Winged helix DNA-binding domain"/>
    <property type="match status" value="1"/>
</dbReference>
<dbReference type="AlphaFoldDB" id="A0A6J6PDZ8"/>
<proteinExistence type="predicted"/>